<comment type="caution">
    <text evidence="2">The sequence shown here is derived from an EMBL/GenBank/DDBJ whole genome shotgun (WGS) entry which is preliminary data.</text>
</comment>
<dbReference type="Proteomes" id="UP000054804">
    <property type="component" value="Unassembled WGS sequence"/>
</dbReference>
<dbReference type="AlphaFoldDB" id="A0A0W7WR06"/>
<sequence length="140" mass="15301">MSWDEWERLKADAARRRSDPARPGGGADAGPVAAADLVVHDDELGRLGSLAHRLRDRLRVDSDRAREQTFGAAVELTGGGLDTGAALTELHDAWNTKSRTLVDACGHISNHLDFTRAQHKKDDEKVATDVSVSVIEKYMK</sequence>
<proteinExistence type="predicted"/>
<dbReference type="EMBL" id="LOCL01000083">
    <property type="protein sequence ID" value="KUF13038.1"/>
    <property type="molecule type" value="Genomic_DNA"/>
</dbReference>
<evidence type="ECO:0008006" key="4">
    <source>
        <dbReference type="Google" id="ProtNLM"/>
    </source>
</evidence>
<accession>A0A0W7WR06</accession>
<evidence type="ECO:0000313" key="3">
    <source>
        <dbReference type="Proteomes" id="UP000054804"/>
    </source>
</evidence>
<dbReference type="STRING" id="1765722.AT728_37510"/>
<feature type="compositionally biased region" description="Basic and acidic residues" evidence="1">
    <location>
        <begin position="1"/>
        <end position="20"/>
    </location>
</feature>
<protein>
    <recommendedName>
        <fullName evidence="4">AG1 protein</fullName>
    </recommendedName>
</protein>
<feature type="region of interest" description="Disordered" evidence="1">
    <location>
        <begin position="1"/>
        <end position="30"/>
    </location>
</feature>
<dbReference type="OrthoDB" id="4313158at2"/>
<organism evidence="2 3">
    <name type="scientific">Streptomyces silvensis</name>
    <dbReference type="NCBI Taxonomy" id="1765722"/>
    <lineage>
        <taxon>Bacteria</taxon>
        <taxon>Bacillati</taxon>
        <taxon>Actinomycetota</taxon>
        <taxon>Actinomycetes</taxon>
        <taxon>Kitasatosporales</taxon>
        <taxon>Streptomycetaceae</taxon>
        <taxon>Streptomyces</taxon>
    </lineage>
</organism>
<evidence type="ECO:0000313" key="2">
    <source>
        <dbReference type="EMBL" id="KUF13038.1"/>
    </source>
</evidence>
<gene>
    <name evidence="2" type="ORF">AT728_37510</name>
</gene>
<reference evidence="2 3" key="1">
    <citation type="submission" date="2015-12" db="EMBL/GenBank/DDBJ databases">
        <title>Draft genome sequence of Streptomyces silvensis ATCC 53525, a producer of novel hormone antagonists.</title>
        <authorList>
            <person name="Johnston C.W."/>
            <person name="Li Y."/>
            <person name="Magarvey N.A."/>
        </authorList>
    </citation>
    <scope>NUCLEOTIDE SEQUENCE [LARGE SCALE GENOMIC DNA]</scope>
    <source>
        <strain evidence="2 3">ATCC 53525</strain>
    </source>
</reference>
<dbReference type="RefSeq" id="WP_058852726.1">
    <property type="nucleotide sequence ID" value="NZ_LOCL01000083.1"/>
</dbReference>
<keyword evidence="3" id="KW-1185">Reference proteome</keyword>
<evidence type="ECO:0000256" key="1">
    <source>
        <dbReference type="SAM" id="MobiDB-lite"/>
    </source>
</evidence>
<name>A0A0W7WR06_9ACTN</name>